<feature type="region of interest" description="Disordered" evidence="1">
    <location>
        <begin position="128"/>
        <end position="162"/>
    </location>
</feature>
<evidence type="ECO:0000313" key="2">
    <source>
        <dbReference type="EMBL" id="KAK7047711.1"/>
    </source>
</evidence>
<dbReference type="Proteomes" id="UP001383192">
    <property type="component" value="Unassembled WGS sequence"/>
</dbReference>
<feature type="compositionally biased region" description="Polar residues" evidence="1">
    <location>
        <begin position="47"/>
        <end position="57"/>
    </location>
</feature>
<keyword evidence="3" id="KW-1185">Reference proteome</keyword>
<proteinExistence type="predicted"/>
<dbReference type="EMBL" id="JAYKXP010000019">
    <property type="protein sequence ID" value="KAK7047711.1"/>
    <property type="molecule type" value="Genomic_DNA"/>
</dbReference>
<evidence type="ECO:0008006" key="4">
    <source>
        <dbReference type="Google" id="ProtNLM"/>
    </source>
</evidence>
<accession>A0AAW0D9U0</accession>
<organism evidence="2 3">
    <name type="scientific">Paramarasmius palmivorus</name>
    <dbReference type="NCBI Taxonomy" id="297713"/>
    <lineage>
        <taxon>Eukaryota</taxon>
        <taxon>Fungi</taxon>
        <taxon>Dikarya</taxon>
        <taxon>Basidiomycota</taxon>
        <taxon>Agaricomycotina</taxon>
        <taxon>Agaricomycetes</taxon>
        <taxon>Agaricomycetidae</taxon>
        <taxon>Agaricales</taxon>
        <taxon>Marasmiineae</taxon>
        <taxon>Marasmiaceae</taxon>
        <taxon>Paramarasmius</taxon>
    </lineage>
</organism>
<comment type="caution">
    <text evidence="2">The sequence shown here is derived from an EMBL/GenBank/DDBJ whole genome shotgun (WGS) entry which is preliminary data.</text>
</comment>
<reference evidence="2 3" key="1">
    <citation type="submission" date="2024-01" db="EMBL/GenBank/DDBJ databases">
        <title>A draft genome for a cacao thread blight-causing isolate of Paramarasmius palmivorus.</title>
        <authorList>
            <person name="Baruah I.K."/>
            <person name="Bukari Y."/>
            <person name="Amoako-Attah I."/>
            <person name="Meinhardt L.W."/>
            <person name="Bailey B.A."/>
            <person name="Cohen S.P."/>
        </authorList>
    </citation>
    <scope>NUCLEOTIDE SEQUENCE [LARGE SCALE GENOMIC DNA]</scope>
    <source>
        <strain evidence="2 3">GH-12</strain>
    </source>
</reference>
<name>A0AAW0D9U0_9AGAR</name>
<feature type="compositionally biased region" description="Polar residues" evidence="1">
    <location>
        <begin position="140"/>
        <end position="161"/>
    </location>
</feature>
<evidence type="ECO:0000313" key="3">
    <source>
        <dbReference type="Proteomes" id="UP001383192"/>
    </source>
</evidence>
<feature type="region of interest" description="Disordered" evidence="1">
    <location>
        <begin position="17"/>
        <end position="85"/>
    </location>
</feature>
<protein>
    <recommendedName>
        <fullName evidence="4">C2H2-type domain-containing protein</fullName>
    </recommendedName>
</protein>
<sequence>METNEESFQMAIYGLLPSSSRIRGTATASPFSDLSPSSEHVVPPTPSDSSSNETTSPVEPYPASDTEESDEVRDARRRKKGKCKAVDDIGDTKEEGRQCEEEGAHEEEDALYFFSFFRSLTEASDRVGESSICPSEENTEPTLQQDLPCANSGNTSDSDSNAAAVEPIKTLNGYAQTAVLLASNVAKNDSRLARCMEIDFGWLLNIALNLILELMGQSDESSMYTVWDLRPVGMGGLVPNEVYDYKSFILHGGEAGFYVVKDAFEAAQSWEVQGYLDIEFLTGVLQERTPTLPSDLEDPNGPRPEDSSACIHIGDQNQMAKPSFTHEPAVDSQNVGRATGIDEGIYNAPSYDRAFVAQQPSTVQAPSSQAAAIRPQESQTQQSQVLPETNFTFQYTLVPTPAASTGTNVSVPTRGKKRTVHEDLQPETVRCRYRSEHGNWICNQVYGCRDALFRHMTTAHKAFELQNGRTHCRFVREGTNTLCENNHGKGYANRVKGLRDHLNAHYDNQATAPSQSAKRSRRV</sequence>
<gene>
    <name evidence="2" type="ORF">VNI00_006482</name>
</gene>
<feature type="compositionally biased region" description="Polar residues" evidence="1">
    <location>
        <begin position="17"/>
        <end position="38"/>
    </location>
</feature>
<evidence type="ECO:0000256" key="1">
    <source>
        <dbReference type="SAM" id="MobiDB-lite"/>
    </source>
</evidence>
<dbReference type="AlphaFoldDB" id="A0AAW0D9U0"/>